<protein>
    <recommendedName>
        <fullName evidence="6">MPN domain-containing protein</fullName>
    </recommendedName>
</protein>
<dbReference type="GO" id="GO:0046872">
    <property type="term" value="F:metal ion binding"/>
    <property type="evidence" value="ECO:0007669"/>
    <property type="project" value="UniProtKB-KW"/>
</dbReference>
<evidence type="ECO:0000259" key="6">
    <source>
        <dbReference type="PROSITE" id="PS50249"/>
    </source>
</evidence>
<name>A0A437J6Y8_9SPHN</name>
<evidence type="ECO:0000256" key="1">
    <source>
        <dbReference type="ARBA" id="ARBA00022670"/>
    </source>
</evidence>
<evidence type="ECO:0000313" key="7">
    <source>
        <dbReference type="EMBL" id="RVT40943.1"/>
    </source>
</evidence>
<dbReference type="Gene3D" id="3.40.140.10">
    <property type="entry name" value="Cytidine Deaminase, domain 2"/>
    <property type="match status" value="1"/>
</dbReference>
<keyword evidence="4" id="KW-0862">Zinc</keyword>
<dbReference type="EMBL" id="RZUL01000003">
    <property type="protein sequence ID" value="RVT40943.1"/>
    <property type="molecule type" value="Genomic_DNA"/>
</dbReference>
<comment type="caution">
    <text evidence="7">The sequence shown here is derived from an EMBL/GenBank/DDBJ whole genome shotgun (WGS) entry which is preliminary data.</text>
</comment>
<evidence type="ECO:0000256" key="5">
    <source>
        <dbReference type="ARBA" id="ARBA00023049"/>
    </source>
</evidence>
<dbReference type="InterPro" id="IPR001405">
    <property type="entry name" value="UPF0758"/>
</dbReference>
<evidence type="ECO:0000256" key="3">
    <source>
        <dbReference type="ARBA" id="ARBA00022801"/>
    </source>
</evidence>
<organism evidence="7 8">
    <name type="scientific">Sphingobium algorifonticola</name>
    <dbReference type="NCBI Taxonomy" id="2008318"/>
    <lineage>
        <taxon>Bacteria</taxon>
        <taxon>Pseudomonadati</taxon>
        <taxon>Pseudomonadota</taxon>
        <taxon>Alphaproteobacteria</taxon>
        <taxon>Sphingomonadales</taxon>
        <taxon>Sphingomonadaceae</taxon>
        <taxon>Sphingobium</taxon>
    </lineage>
</organism>
<dbReference type="OrthoDB" id="7473593at2"/>
<dbReference type="Proteomes" id="UP000282977">
    <property type="component" value="Unassembled WGS sequence"/>
</dbReference>
<evidence type="ECO:0000256" key="2">
    <source>
        <dbReference type="ARBA" id="ARBA00022723"/>
    </source>
</evidence>
<keyword evidence="8" id="KW-1185">Reference proteome</keyword>
<dbReference type="PANTHER" id="PTHR30471:SF3">
    <property type="entry name" value="UPF0758 PROTEIN YEES-RELATED"/>
    <property type="match status" value="1"/>
</dbReference>
<dbReference type="SUPFAM" id="SSF102712">
    <property type="entry name" value="JAB1/MPN domain"/>
    <property type="match status" value="1"/>
</dbReference>
<dbReference type="PROSITE" id="PS50249">
    <property type="entry name" value="MPN"/>
    <property type="match status" value="1"/>
</dbReference>
<keyword evidence="2" id="KW-0479">Metal-binding</keyword>
<dbReference type="InterPro" id="IPR025657">
    <property type="entry name" value="RadC_JAB"/>
</dbReference>
<keyword evidence="3" id="KW-0378">Hydrolase</keyword>
<dbReference type="GO" id="GO:0006508">
    <property type="term" value="P:proteolysis"/>
    <property type="evidence" value="ECO:0007669"/>
    <property type="project" value="UniProtKB-KW"/>
</dbReference>
<reference evidence="7 8" key="1">
    <citation type="submission" date="2019-01" db="EMBL/GenBank/DDBJ databases">
        <authorList>
            <person name="Chen W.-M."/>
        </authorList>
    </citation>
    <scope>NUCLEOTIDE SEQUENCE [LARGE SCALE GENOMIC DNA]</scope>
    <source>
        <strain evidence="7 8">TLA-22</strain>
    </source>
</reference>
<sequence length="155" mass="16932">MCRAPLIGPIWSDHPLMPCETERVGGGAGRGIDDPDAMSRPFVPPQLSPVSTPRECGLVVLVDIRGRAIDRIMFHGTADRLPLPWRRIIQAVVRTRCRGIILLHTHPSPNASPSAADIRVTRRLARMLAPLGVRLCDHVIVAGPCHFSFRSAGLV</sequence>
<proteinExistence type="predicted"/>
<dbReference type="Pfam" id="PF04002">
    <property type="entry name" value="RadC"/>
    <property type="match status" value="1"/>
</dbReference>
<dbReference type="AlphaFoldDB" id="A0A437J6Y8"/>
<dbReference type="PANTHER" id="PTHR30471">
    <property type="entry name" value="DNA REPAIR PROTEIN RADC"/>
    <property type="match status" value="1"/>
</dbReference>
<keyword evidence="1" id="KW-0645">Protease</keyword>
<evidence type="ECO:0000313" key="8">
    <source>
        <dbReference type="Proteomes" id="UP000282977"/>
    </source>
</evidence>
<feature type="domain" description="MPN" evidence="6">
    <location>
        <begin position="30"/>
        <end position="155"/>
    </location>
</feature>
<evidence type="ECO:0000256" key="4">
    <source>
        <dbReference type="ARBA" id="ARBA00022833"/>
    </source>
</evidence>
<keyword evidence="5" id="KW-0482">Metalloprotease</keyword>
<gene>
    <name evidence="7" type="ORF">ENE74_10815</name>
</gene>
<dbReference type="InterPro" id="IPR037518">
    <property type="entry name" value="MPN"/>
</dbReference>
<dbReference type="GO" id="GO:0008237">
    <property type="term" value="F:metallopeptidase activity"/>
    <property type="evidence" value="ECO:0007669"/>
    <property type="project" value="UniProtKB-KW"/>
</dbReference>
<accession>A0A437J6Y8</accession>